<evidence type="ECO:0000313" key="2">
    <source>
        <dbReference type="Proteomes" id="UP000014227"/>
    </source>
</evidence>
<dbReference type="EMBL" id="HF951689">
    <property type="protein sequence ID" value="CCW35246.1"/>
    <property type="molecule type" value="Genomic_DNA"/>
</dbReference>
<name>S0EUC0_CHTCT</name>
<organism evidence="1 2">
    <name type="scientific">Chthonomonas calidirosea (strain DSM 23976 / ICMP 18418 / T49)</name>
    <dbReference type="NCBI Taxonomy" id="1303518"/>
    <lineage>
        <taxon>Bacteria</taxon>
        <taxon>Bacillati</taxon>
        <taxon>Armatimonadota</taxon>
        <taxon>Chthonomonadia</taxon>
        <taxon>Chthonomonadales</taxon>
        <taxon>Chthonomonadaceae</taxon>
        <taxon>Chthonomonas</taxon>
    </lineage>
</organism>
<keyword evidence="2" id="KW-1185">Reference proteome</keyword>
<evidence type="ECO:0000313" key="1">
    <source>
        <dbReference type="EMBL" id="CCW35246.1"/>
    </source>
</evidence>
<dbReference type="RefSeq" id="WP_016482784.1">
    <property type="nucleotide sequence ID" value="NC_021487.1"/>
</dbReference>
<gene>
    <name evidence="1" type="ORF">CCALI_01430</name>
</gene>
<dbReference type="KEGG" id="ccz:CCALI_01430"/>
<dbReference type="AlphaFoldDB" id="S0EUC0"/>
<dbReference type="HOGENOM" id="CLU_2971113_0_0_0"/>
<sequence length="58" mass="6512">MTGISSYQRVSNRKNLRAIARILGAQDDNIKYNQRNETLEQRGGVVQQAQGPAPTIWV</sequence>
<proteinExistence type="predicted"/>
<dbReference type="PATRIC" id="fig|1303518.3.peg.1460"/>
<accession>S0EUC0</accession>
<protein>
    <submittedName>
        <fullName evidence="1">Uncharacterized protein</fullName>
    </submittedName>
</protein>
<dbReference type="InParanoid" id="S0EUC0"/>
<dbReference type="STRING" id="454171.CP488_02666"/>
<reference evidence="2" key="1">
    <citation type="submission" date="2013-03" db="EMBL/GenBank/DDBJ databases">
        <title>Genome sequence of Chthonomonas calidirosea, the first sequenced genome from the Armatimonadetes phylum (formally candidate division OP10).</title>
        <authorList>
            <person name="Lee K.C.Y."/>
            <person name="Morgan X.C."/>
            <person name="Dunfield P.F."/>
            <person name="Tamas I."/>
            <person name="Houghton K.M."/>
            <person name="Vyssotski M."/>
            <person name="Ryan J.L.J."/>
            <person name="Lagutin K."/>
            <person name="McDonald I.R."/>
            <person name="Stott M.B."/>
        </authorList>
    </citation>
    <scope>NUCLEOTIDE SEQUENCE [LARGE SCALE GENOMIC DNA]</scope>
    <source>
        <strain evidence="2">DSM 23976 / ICMP 18418 / T49</strain>
    </source>
</reference>
<dbReference type="Proteomes" id="UP000014227">
    <property type="component" value="Chromosome I"/>
</dbReference>